<reference evidence="2 3" key="1">
    <citation type="submission" date="2024-01" db="EMBL/GenBank/DDBJ databases">
        <title>Chryseobacterium sp. T9W2-O.</title>
        <authorList>
            <person name="Maltman C."/>
        </authorList>
    </citation>
    <scope>NUCLEOTIDE SEQUENCE [LARGE SCALE GENOMIC DNA]</scope>
    <source>
        <strain evidence="2 3">T9W2-O</strain>
    </source>
</reference>
<keyword evidence="3" id="KW-1185">Reference proteome</keyword>
<dbReference type="Proteomes" id="UP001348397">
    <property type="component" value="Unassembled WGS sequence"/>
</dbReference>
<evidence type="ECO:0008006" key="4">
    <source>
        <dbReference type="Google" id="ProtNLM"/>
    </source>
</evidence>
<dbReference type="RefSeq" id="WP_326319287.1">
    <property type="nucleotide sequence ID" value="NZ_JAYLAA010000001.1"/>
</dbReference>
<protein>
    <recommendedName>
        <fullName evidence="4">Chitinase</fullName>
    </recommendedName>
</protein>
<dbReference type="Gene3D" id="1.10.530.10">
    <property type="match status" value="1"/>
</dbReference>
<comment type="caution">
    <text evidence="2">The sequence shown here is derived from an EMBL/GenBank/DDBJ whole genome shotgun (WGS) entry which is preliminary data.</text>
</comment>
<dbReference type="InterPro" id="IPR023346">
    <property type="entry name" value="Lysozyme-like_dom_sf"/>
</dbReference>
<accession>A0ABU6HQQ4</accession>
<evidence type="ECO:0000313" key="3">
    <source>
        <dbReference type="Proteomes" id="UP001348397"/>
    </source>
</evidence>
<dbReference type="EMBL" id="JAYLAA010000001">
    <property type="protein sequence ID" value="MEC3874192.1"/>
    <property type="molecule type" value="Genomic_DNA"/>
</dbReference>
<evidence type="ECO:0000313" key="2">
    <source>
        <dbReference type="EMBL" id="MEC3874192.1"/>
    </source>
</evidence>
<feature type="region of interest" description="Disordered" evidence="1">
    <location>
        <begin position="93"/>
        <end position="158"/>
    </location>
</feature>
<evidence type="ECO:0000256" key="1">
    <source>
        <dbReference type="SAM" id="MobiDB-lite"/>
    </source>
</evidence>
<feature type="compositionally biased region" description="Polar residues" evidence="1">
    <location>
        <begin position="101"/>
        <end position="117"/>
    </location>
</feature>
<gene>
    <name evidence="2" type="ORF">SOP96_00510</name>
</gene>
<proteinExistence type="predicted"/>
<organism evidence="2 3">
    <name type="scientific">Chryseobacterium salviniae</name>
    <dbReference type="NCBI Taxonomy" id="3101750"/>
    <lineage>
        <taxon>Bacteria</taxon>
        <taxon>Pseudomonadati</taxon>
        <taxon>Bacteroidota</taxon>
        <taxon>Flavobacteriia</taxon>
        <taxon>Flavobacteriales</taxon>
        <taxon>Weeksellaceae</taxon>
        <taxon>Chryseobacterium group</taxon>
        <taxon>Chryseobacterium</taxon>
    </lineage>
</organism>
<dbReference type="SUPFAM" id="SSF53955">
    <property type="entry name" value="Lysozyme-like"/>
    <property type="match status" value="1"/>
</dbReference>
<name>A0ABU6HQQ4_9FLAO</name>
<sequence>MEGETLFFTLWEDDAKGAGHSKTNQVNKINTFPVPAKVKKGIAEAKFNMAQYTMASMIANRQVARGDKNEGKTHEYYVTAEYFGKLQASNNININNPASNTSPQKVPASSQLKTPTSAQPKTAPKPPNKKPAPPAPAPKRETYKKPITSKATTKASDAKGRIKEVSFLDFAGRPLEHAKYGTTVTVKITAQNMKGRAVKLKVWENDILNQLVLEKNYILAGDESFIKLPLTQAMQDKGDDWKEGSTQELFLEVEYAGQSIDSEVINVDEKAPPKKIETRRSKAVVKDNKQEASNKSKCPNCEKDITLEQIKAICVSKKNKNGVETTLIEDDTIIKKALPFLNKYRKKVGIDTCITKAHFLAQISHESKFYELQERFKYSSASRMNGIFDSYFKQFGKKRMSEAERLSELSLKKENWPEVANAIYGKTHPNGKKHTDPNDGWRYSGKGFKQITWKGNYEELEKYTNQIFGTKYDWTDGDNPYKLKKNPEEAITSALAFWGKHNINNVATEVSNEAVKNVTRLINPALDGLSERERFFKKAVEILKVKECKPKGEVKVSNEKGTVVLVSGTDKVLKNDPAKAGLQWMMYKTSVYRDISLATFKKLKNSNKLPEADYVTYLSRDTHQVTNSKGTEIYKHSDKRFGQYNEIPPGEYFLVPGLAGQKYLVYVIDSESKSASSENGIDGLDGPRGGVALHHYCPRFSVGCFTFNSGKNTQPIKDFINEIPDLKLGDNRPVHFILEHRKVIETKWENSAYGTKKWKGI</sequence>
<feature type="compositionally biased region" description="Pro residues" evidence="1">
    <location>
        <begin position="123"/>
        <end position="137"/>
    </location>
</feature>